<dbReference type="AlphaFoldDB" id="A0A8K0QRN2"/>
<comment type="caution">
    <text evidence="4">The sequence shown here is derived from an EMBL/GenBank/DDBJ whole genome shotgun (WGS) entry which is preliminary data.</text>
</comment>
<evidence type="ECO:0000313" key="4">
    <source>
        <dbReference type="EMBL" id="KAH7068507.1"/>
    </source>
</evidence>
<keyword evidence="2" id="KW-0472">Membrane</keyword>
<dbReference type="InterPro" id="IPR010730">
    <property type="entry name" value="HET"/>
</dbReference>
<organism evidence="4 5">
    <name type="scientific">Paraphoma chrysanthemicola</name>
    <dbReference type="NCBI Taxonomy" id="798071"/>
    <lineage>
        <taxon>Eukaryota</taxon>
        <taxon>Fungi</taxon>
        <taxon>Dikarya</taxon>
        <taxon>Ascomycota</taxon>
        <taxon>Pezizomycotina</taxon>
        <taxon>Dothideomycetes</taxon>
        <taxon>Pleosporomycetidae</taxon>
        <taxon>Pleosporales</taxon>
        <taxon>Pleosporineae</taxon>
        <taxon>Phaeosphaeriaceae</taxon>
        <taxon>Paraphoma</taxon>
    </lineage>
</organism>
<protein>
    <submittedName>
        <fullName evidence="4">Heterokaryon incompatibility protein-domain-containing protein</fullName>
    </submittedName>
</protein>
<dbReference type="Proteomes" id="UP000813461">
    <property type="component" value="Unassembled WGS sequence"/>
</dbReference>
<keyword evidence="2" id="KW-0812">Transmembrane</keyword>
<name>A0A8K0QRN2_9PLEO</name>
<evidence type="ECO:0000313" key="5">
    <source>
        <dbReference type="Proteomes" id="UP000813461"/>
    </source>
</evidence>
<dbReference type="EMBL" id="JAGMVJ010000032">
    <property type="protein sequence ID" value="KAH7068507.1"/>
    <property type="molecule type" value="Genomic_DNA"/>
</dbReference>
<dbReference type="PANTHER" id="PTHR10622">
    <property type="entry name" value="HET DOMAIN-CONTAINING PROTEIN"/>
    <property type="match status" value="1"/>
</dbReference>
<proteinExistence type="predicted"/>
<feature type="region of interest" description="Disordered" evidence="1">
    <location>
        <begin position="127"/>
        <end position="151"/>
    </location>
</feature>
<evidence type="ECO:0000259" key="3">
    <source>
        <dbReference type="Pfam" id="PF06985"/>
    </source>
</evidence>
<sequence>MRLLDTTTFELHSREQEYFKSEGYAILSHRWVGAEITFEQISRHSAELRNAGAWQMPTPQLEKIRGACLTARNLGFKWMWIDNCCINKSSTTEESESINSMFKWYRDAQVCITYLSDVEMRSPPLPPRQGGIHTTPPGPPNHTIFKRHDGRTPSEWFSRGWTLQELLAPHDMRFFDMNWNYMGTKTSLAREIQAITRIDATYLTGERDFRQACIAVKMSWLSSRTTTRQEDMTYSMLGLFNTTMSPQYGEGQRAFMRLQHQLLSSTTDESLFAWRMPDPQAGQRLGILPSETDWHDDEWGLLAPCPSWFTDCTNLTTTGGPRIDRPSNIFQPARQGVQIPIMPVPGNTAYQAIWIGAQLTLVGALPAYFLLKHHSKKRIMKGIVRALNVWVQDETGKMGAVAITLRPTDKEHLGPKTVALQKCKRVGASVWGVCYKYPKKDVVVGQGVVVQPEVRYGD</sequence>
<keyword evidence="2" id="KW-1133">Transmembrane helix</keyword>
<feature type="domain" description="Heterokaryon incompatibility" evidence="3">
    <location>
        <begin position="24"/>
        <end position="165"/>
    </location>
</feature>
<evidence type="ECO:0000256" key="2">
    <source>
        <dbReference type="SAM" id="Phobius"/>
    </source>
</evidence>
<feature type="transmembrane region" description="Helical" evidence="2">
    <location>
        <begin position="352"/>
        <end position="371"/>
    </location>
</feature>
<dbReference type="PANTHER" id="PTHR10622:SF10">
    <property type="entry name" value="HET DOMAIN-CONTAINING PROTEIN"/>
    <property type="match status" value="1"/>
</dbReference>
<reference evidence="4" key="1">
    <citation type="journal article" date="2021" name="Nat. Commun.">
        <title>Genetic determinants of endophytism in the Arabidopsis root mycobiome.</title>
        <authorList>
            <person name="Mesny F."/>
            <person name="Miyauchi S."/>
            <person name="Thiergart T."/>
            <person name="Pickel B."/>
            <person name="Atanasova L."/>
            <person name="Karlsson M."/>
            <person name="Huettel B."/>
            <person name="Barry K.W."/>
            <person name="Haridas S."/>
            <person name="Chen C."/>
            <person name="Bauer D."/>
            <person name="Andreopoulos W."/>
            <person name="Pangilinan J."/>
            <person name="LaButti K."/>
            <person name="Riley R."/>
            <person name="Lipzen A."/>
            <person name="Clum A."/>
            <person name="Drula E."/>
            <person name="Henrissat B."/>
            <person name="Kohler A."/>
            <person name="Grigoriev I.V."/>
            <person name="Martin F.M."/>
            <person name="Hacquard S."/>
        </authorList>
    </citation>
    <scope>NUCLEOTIDE SEQUENCE</scope>
    <source>
        <strain evidence="4">MPI-SDFR-AT-0120</strain>
    </source>
</reference>
<evidence type="ECO:0000256" key="1">
    <source>
        <dbReference type="SAM" id="MobiDB-lite"/>
    </source>
</evidence>
<dbReference type="OrthoDB" id="20872at2759"/>
<keyword evidence="5" id="KW-1185">Reference proteome</keyword>
<accession>A0A8K0QRN2</accession>
<dbReference type="Pfam" id="PF06985">
    <property type="entry name" value="HET"/>
    <property type="match status" value="1"/>
</dbReference>
<gene>
    <name evidence="4" type="ORF">FB567DRAFT_250703</name>
</gene>